<dbReference type="NCBIfam" id="TIGR01614">
    <property type="entry name" value="PME_inhib"/>
    <property type="match status" value="1"/>
</dbReference>
<proteinExistence type="predicted"/>
<gene>
    <name evidence="3" type="ORF">F3Y22_tig00111272pilonHSYRG00037</name>
</gene>
<dbReference type="AlphaFoldDB" id="A0A6A2YSB1"/>
<keyword evidence="1" id="KW-1133">Transmembrane helix</keyword>
<name>A0A6A2YSB1_HIBSY</name>
<keyword evidence="4" id="KW-1185">Reference proteome</keyword>
<evidence type="ECO:0000259" key="2">
    <source>
        <dbReference type="Pfam" id="PF04043"/>
    </source>
</evidence>
<dbReference type="Gene3D" id="1.20.140.40">
    <property type="entry name" value="Invertase/pectin methylesterase inhibitor family protein"/>
    <property type="match status" value="1"/>
</dbReference>
<sequence length="177" mass="19559">MASQTHFIHVFIVLFVSLNFFSLHMVSADQQLITKVCGENTIKDTEGCLKTLSPQASKANNINQLVEVSMKQGAKVAQNTLTVVEELKKKSTTLAALTALQICTEVYRYCVDEFEIVGPELRDDPMSANYDVALISPEVEKCVNALETARLNAPELVQGNRDLYHYAALGYGMTVNL</sequence>
<evidence type="ECO:0000313" key="3">
    <source>
        <dbReference type="EMBL" id="KAE8682294.1"/>
    </source>
</evidence>
<feature type="transmembrane region" description="Helical" evidence="1">
    <location>
        <begin position="6"/>
        <end position="26"/>
    </location>
</feature>
<protein>
    <recommendedName>
        <fullName evidence="2">Pectinesterase inhibitor domain-containing protein</fullName>
    </recommendedName>
</protein>
<comment type="caution">
    <text evidence="3">The sequence shown here is derived from an EMBL/GenBank/DDBJ whole genome shotgun (WGS) entry which is preliminary data.</text>
</comment>
<dbReference type="InterPro" id="IPR006501">
    <property type="entry name" value="Pectinesterase_inhib_dom"/>
</dbReference>
<dbReference type="Proteomes" id="UP000436088">
    <property type="component" value="Unassembled WGS sequence"/>
</dbReference>
<dbReference type="EMBL" id="VEPZ02001288">
    <property type="protein sequence ID" value="KAE8682294.1"/>
    <property type="molecule type" value="Genomic_DNA"/>
</dbReference>
<keyword evidence="1" id="KW-0472">Membrane</keyword>
<dbReference type="PANTHER" id="PTHR31890:SF9">
    <property type="entry name" value="PLANT INVERTASE_PECTIN METHYLESTERASE INHIBITOR SUPERFAMILY PROTEIN"/>
    <property type="match status" value="1"/>
</dbReference>
<dbReference type="GO" id="GO:0004857">
    <property type="term" value="F:enzyme inhibitor activity"/>
    <property type="evidence" value="ECO:0007669"/>
    <property type="project" value="InterPro"/>
</dbReference>
<dbReference type="SUPFAM" id="SSF101148">
    <property type="entry name" value="Plant invertase/pectin methylesterase inhibitor"/>
    <property type="match status" value="1"/>
</dbReference>
<feature type="domain" description="Pectinesterase inhibitor" evidence="2">
    <location>
        <begin position="32"/>
        <end position="117"/>
    </location>
</feature>
<dbReference type="Pfam" id="PF04043">
    <property type="entry name" value="PMEI"/>
    <property type="match status" value="1"/>
</dbReference>
<keyword evidence="1" id="KW-0812">Transmembrane</keyword>
<organism evidence="3 4">
    <name type="scientific">Hibiscus syriacus</name>
    <name type="common">Rose of Sharon</name>
    <dbReference type="NCBI Taxonomy" id="106335"/>
    <lineage>
        <taxon>Eukaryota</taxon>
        <taxon>Viridiplantae</taxon>
        <taxon>Streptophyta</taxon>
        <taxon>Embryophyta</taxon>
        <taxon>Tracheophyta</taxon>
        <taxon>Spermatophyta</taxon>
        <taxon>Magnoliopsida</taxon>
        <taxon>eudicotyledons</taxon>
        <taxon>Gunneridae</taxon>
        <taxon>Pentapetalae</taxon>
        <taxon>rosids</taxon>
        <taxon>malvids</taxon>
        <taxon>Malvales</taxon>
        <taxon>Malvaceae</taxon>
        <taxon>Malvoideae</taxon>
        <taxon>Hibiscus</taxon>
    </lineage>
</organism>
<accession>A0A6A2YSB1</accession>
<dbReference type="PANTHER" id="PTHR31890">
    <property type="entry name" value="PLANT INVERTASE/PECTIN METHYLESTERASE INHIBITOR SUPERFAMILY PROTEIN"/>
    <property type="match status" value="1"/>
</dbReference>
<evidence type="ECO:0000256" key="1">
    <source>
        <dbReference type="SAM" id="Phobius"/>
    </source>
</evidence>
<evidence type="ECO:0000313" key="4">
    <source>
        <dbReference type="Proteomes" id="UP000436088"/>
    </source>
</evidence>
<dbReference type="InterPro" id="IPR035513">
    <property type="entry name" value="Invertase/methylesterase_inhib"/>
</dbReference>
<reference evidence="3" key="1">
    <citation type="submission" date="2019-09" db="EMBL/GenBank/DDBJ databases">
        <title>Draft genome information of white flower Hibiscus syriacus.</title>
        <authorList>
            <person name="Kim Y.-M."/>
        </authorList>
    </citation>
    <scope>NUCLEOTIDE SEQUENCE [LARGE SCALE GENOMIC DNA]</scope>
    <source>
        <strain evidence="3">YM2019G1</strain>
    </source>
</reference>